<dbReference type="InterPro" id="IPR036388">
    <property type="entry name" value="WH-like_DNA-bd_sf"/>
</dbReference>
<name>A0A221T2F2_9DEIO</name>
<feature type="domain" description="Transcription regulator PadR N-terminal" evidence="1">
    <location>
        <begin position="23"/>
        <end position="96"/>
    </location>
</feature>
<evidence type="ECO:0000313" key="2">
    <source>
        <dbReference type="EMBL" id="ASN83040.1"/>
    </source>
</evidence>
<dbReference type="PANTHER" id="PTHR33169">
    <property type="entry name" value="PADR-FAMILY TRANSCRIPTIONAL REGULATOR"/>
    <property type="match status" value="1"/>
</dbReference>
<dbReference type="STRING" id="317577.GCA_000419625_03306"/>
<dbReference type="AlphaFoldDB" id="A0A221T2F2"/>
<evidence type="ECO:0000259" key="1">
    <source>
        <dbReference type="Pfam" id="PF03551"/>
    </source>
</evidence>
<organism evidence="2 3">
    <name type="scientific">Deinococcus ficus</name>
    <dbReference type="NCBI Taxonomy" id="317577"/>
    <lineage>
        <taxon>Bacteria</taxon>
        <taxon>Thermotogati</taxon>
        <taxon>Deinococcota</taxon>
        <taxon>Deinococci</taxon>
        <taxon>Deinococcales</taxon>
        <taxon>Deinococcaceae</taxon>
        <taxon>Deinococcus</taxon>
    </lineage>
</organism>
<evidence type="ECO:0000313" key="3">
    <source>
        <dbReference type="Proteomes" id="UP000259030"/>
    </source>
</evidence>
<dbReference type="InterPro" id="IPR052509">
    <property type="entry name" value="Metal_resp_DNA-bind_regulator"/>
</dbReference>
<dbReference type="Pfam" id="PF03551">
    <property type="entry name" value="PadR"/>
    <property type="match status" value="1"/>
</dbReference>
<dbReference type="Gene3D" id="1.10.10.10">
    <property type="entry name" value="Winged helix-like DNA-binding domain superfamily/Winged helix DNA-binding domain"/>
    <property type="match status" value="1"/>
</dbReference>
<dbReference type="PANTHER" id="PTHR33169:SF27">
    <property type="entry name" value="TRANSCRIPTIONAL REGULATOR PADR FAMILY PROTEIN"/>
    <property type="match status" value="1"/>
</dbReference>
<protein>
    <submittedName>
        <fullName evidence="2">PadR family transcriptional regulator</fullName>
    </submittedName>
</protein>
<accession>A0A221T2F2</accession>
<keyword evidence="2" id="KW-0614">Plasmid</keyword>
<sequence length="190" mass="21486">MTGPRRATRPAPRPPADDRALLLLGLLISQDRHGYEINDFIEHQLHFVTDLKKATAYQLLGTLERHGLVESRLEQHGARPSRRVYHLTPAGHTHFQTLLAEHLRAQDALILQGNIPVMFSEHLAPAERLRALEARLSAVEGHLHFYDAMTFPFPDGVRLALARLRALTVADRDWLRDTVQHLRAAQEAGD</sequence>
<dbReference type="EMBL" id="CP021083">
    <property type="protein sequence ID" value="ASN83040.1"/>
    <property type="molecule type" value="Genomic_DNA"/>
</dbReference>
<dbReference type="InterPro" id="IPR036390">
    <property type="entry name" value="WH_DNA-bd_sf"/>
</dbReference>
<gene>
    <name evidence="2" type="ORF">DFI_17845</name>
</gene>
<proteinExistence type="predicted"/>
<dbReference type="SUPFAM" id="SSF46785">
    <property type="entry name" value="Winged helix' DNA-binding domain"/>
    <property type="match status" value="1"/>
</dbReference>
<keyword evidence="3" id="KW-1185">Reference proteome</keyword>
<dbReference type="Proteomes" id="UP000259030">
    <property type="component" value="Plasmid pDFI2"/>
</dbReference>
<reference evidence="2 3" key="1">
    <citation type="submission" date="2017-05" db="EMBL/GenBank/DDBJ databases">
        <title>The complete genome sequence of Deinococcus ficus isolated from the rhizosphere of the Ficus religiosa L. in Taiwan.</title>
        <authorList>
            <person name="Wu K.-M."/>
            <person name="Liao T.-L."/>
            <person name="Liu Y.-M."/>
            <person name="Young C.-C."/>
            <person name="Tsai S.-F."/>
        </authorList>
    </citation>
    <scope>NUCLEOTIDE SEQUENCE [LARGE SCALE GENOMIC DNA]</scope>
    <source>
        <strain evidence="2 3">CC-FR2-10</strain>
        <plasmid evidence="3">pdfi2</plasmid>
    </source>
</reference>
<dbReference type="KEGG" id="dfc:DFI_17845"/>
<geneLocation type="plasmid" evidence="3">
    <name>pdfi2</name>
</geneLocation>
<dbReference type="InterPro" id="IPR005149">
    <property type="entry name" value="Tscrpt_reg_PadR_N"/>
</dbReference>
<dbReference type="RefSeq" id="WP_051307517.1">
    <property type="nucleotide sequence ID" value="NZ_CP021083.1"/>
</dbReference>